<dbReference type="PANTHER" id="PTHR43806:SF11">
    <property type="entry name" value="CEREVISIN-RELATED"/>
    <property type="match status" value="1"/>
</dbReference>
<reference evidence="9" key="2">
    <citation type="journal article" date="2023" name="IMA Fungus">
        <title>Comparative genomic study of the Penicillium genus elucidates a diverse pangenome and 15 lateral gene transfer events.</title>
        <authorList>
            <person name="Petersen C."/>
            <person name="Sorensen T."/>
            <person name="Nielsen M.R."/>
            <person name="Sondergaard T.E."/>
            <person name="Sorensen J.L."/>
            <person name="Fitzpatrick D.A."/>
            <person name="Frisvad J.C."/>
            <person name="Nielsen K.L."/>
        </authorList>
    </citation>
    <scope>NUCLEOTIDE SEQUENCE</scope>
    <source>
        <strain evidence="9">IBT 34128</strain>
    </source>
</reference>
<dbReference type="Gene3D" id="3.40.50.200">
    <property type="entry name" value="Peptidase S8/S53 domain"/>
    <property type="match status" value="1"/>
</dbReference>
<feature type="domain" description="Peptidase S8/S53" evidence="8">
    <location>
        <begin position="141"/>
        <end position="362"/>
    </location>
</feature>
<dbReference type="Proteomes" id="UP001141434">
    <property type="component" value="Unassembled WGS sequence"/>
</dbReference>
<organism evidence="9 10">
    <name type="scientific">Penicillium alfredii</name>
    <dbReference type="NCBI Taxonomy" id="1506179"/>
    <lineage>
        <taxon>Eukaryota</taxon>
        <taxon>Fungi</taxon>
        <taxon>Dikarya</taxon>
        <taxon>Ascomycota</taxon>
        <taxon>Pezizomycotina</taxon>
        <taxon>Eurotiomycetes</taxon>
        <taxon>Eurotiomycetidae</taxon>
        <taxon>Eurotiales</taxon>
        <taxon>Aspergillaceae</taxon>
        <taxon>Penicillium</taxon>
    </lineage>
</organism>
<accession>A0A9W9JYN0</accession>
<reference evidence="9" key="1">
    <citation type="submission" date="2022-11" db="EMBL/GenBank/DDBJ databases">
        <authorList>
            <person name="Petersen C."/>
        </authorList>
    </citation>
    <scope>NUCLEOTIDE SEQUENCE</scope>
    <source>
        <strain evidence="9">IBT 34128</strain>
    </source>
</reference>
<comment type="caution">
    <text evidence="9">The sequence shown here is derived from an EMBL/GenBank/DDBJ whole genome shotgun (WGS) entry which is preliminary data.</text>
</comment>
<dbReference type="PANTHER" id="PTHR43806">
    <property type="entry name" value="PEPTIDASE S8"/>
    <property type="match status" value="1"/>
</dbReference>
<keyword evidence="10" id="KW-1185">Reference proteome</keyword>
<gene>
    <name evidence="9" type="ORF">NUU61_007765</name>
</gene>
<keyword evidence="3" id="KW-0732">Signal</keyword>
<comment type="similarity">
    <text evidence="1">Belongs to the peptidase S8 family.</text>
</comment>
<dbReference type="SUPFAM" id="SSF52743">
    <property type="entry name" value="Subtilisin-like"/>
    <property type="match status" value="1"/>
</dbReference>
<dbReference type="InterPro" id="IPR036852">
    <property type="entry name" value="Peptidase_S8/S53_dom_sf"/>
</dbReference>
<dbReference type="Pfam" id="PF00082">
    <property type="entry name" value="Peptidase_S8"/>
    <property type="match status" value="1"/>
</dbReference>
<dbReference type="RefSeq" id="XP_056508583.1">
    <property type="nucleotide sequence ID" value="XM_056658290.1"/>
</dbReference>
<sequence>MAEAKQQYSIRTKANTSLSTFKDFVQDLDQGKGKQETPQYVRHQIYVTSLSDSQAEEVRKKDFVLFVEPISDTTPLNYTRAAPKLRRAFPKPNVHLPTFNESSPAKTKRDGSVPNQLQLLSWNRMGKPPPETRYRQDKRKGKGVTVYILDTGFNLRLRELAPRDRTVKHYFPPDYLTPVSGHGLRRRRVNIDDRDNHGSTMAVVTGGVTMGIASKANLYLIKIGHDYKDEDGNNEILTTPATWQNVLDHVIFDLGRRAENPEPGDDLKSVVTFAMGTDTFLPPLDLIVLDHDDDHDHVYTAMVQEFYDDLATYDVVAVCSAGNDAPYGRTLQDYYFSALSTEDNVAMPVGGINMDGTLYDFTPPDAGGAKKVVYAQATDLDLMLADGTMEWGADGGVSTPTQIVVSQFLSPLSSPTSTLI</sequence>
<dbReference type="OrthoDB" id="4359379at2759"/>
<evidence type="ECO:0000256" key="7">
    <source>
        <dbReference type="SAM" id="MobiDB-lite"/>
    </source>
</evidence>
<keyword evidence="6" id="KW-0865">Zymogen</keyword>
<keyword evidence="5" id="KW-0720">Serine protease</keyword>
<evidence type="ECO:0000256" key="4">
    <source>
        <dbReference type="ARBA" id="ARBA00022801"/>
    </source>
</evidence>
<evidence type="ECO:0000259" key="8">
    <source>
        <dbReference type="Pfam" id="PF00082"/>
    </source>
</evidence>
<feature type="region of interest" description="Disordered" evidence="7">
    <location>
        <begin position="93"/>
        <end position="113"/>
    </location>
</feature>
<evidence type="ECO:0000256" key="5">
    <source>
        <dbReference type="ARBA" id="ARBA00022825"/>
    </source>
</evidence>
<evidence type="ECO:0000313" key="9">
    <source>
        <dbReference type="EMBL" id="KAJ5086458.1"/>
    </source>
</evidence>
<dbReference type="InterPro" id="IPR050131">
    <property type="entry name" value="Peptidase_S8_subtilisin-like"/>
</dbReference>
<evidence type="ECO:0000256" key="3">
    <source>
        <dbReference type="ARBA" id="ARBA00022729"/>
    </source>
</evidence>
<dbReference type="AlphaFoldDB" id="A0A9W9JYN0"/>
<dbReference type="GeneID" id="81397459"/>
<protein>
    <recommendedName>
        <fullName evidence="8">Peptidase S8/S53 domain-containing protein</fullName>
    </recommendedName>
</protein>
<dbReference type="InterPro" id="IPR000209">
    <property type="entry name" value="Peptidase_S8/S53_dom"/>
</dbReference>
<evidence type="ECO:0000256" key="6">
    <source>
        <dbReference type="ARBA" id="ARBA00023145"/>
    </source>
</evidence>
<dbReference type="CDD" id="cd00306">
    <property type="entry name" value="Peptidases_S8_S53"/>
    <property type="match status" value="1"/>
</dbReference>
<proteinExistence type="inferred from homology"/>
<dbReference type="GO" id="GO:0006508">
    <property type="term" value="P:proteolysis"/>
    <property type="evidence" value="ECO:0007669"/>
    <property type="project" value="UniProtKB-KW"/>
</dbReference>
<evidence type="ECO:0000256" key="1">
    <source>
        <dbReference type="ARBA" id="ARBA00011073"/>
    </source>
</evidence>
<evidence type="ECO:0000313" key="10">
    <source>
        <dbReference type="Proteomes" id="UP001141434"/>
    </source>
</evidence>
<name>A0A9W9JYN0_9EURO</name>
<evidence type="ECO:0000256" key="2">
    <source>
        <dbReference type="ARBA" id="ARBA00022670"/>
    </source>
</evidence>
<keyword evidence="2" id="KW-0645">Protease</keyword>
<keyword evidence="4" id="KW-0378">Hydrolase</keyword>
<dbReference type="EMBL" id="JAPMSZ010000010">
    <property type="protein sequence ID" value="KAJ5086458.1"/>
    <property type="molecule type" value="Genomic_DNA"/>
</dbReference>
<dbReference type="GO" id="GO:0004252">
    <property type="term" value="F:serine-type endopeptidase activity"/>
    <property type="evidence" value="ECO:0007669"/>
    <property type="project" value="InterPro"/>
</dbReference>